<proteinExistence type="predicted"/>
<organism evidence="1 2">
    <name type="scientific">Peronosclerospora sorghi</name>
    <dbReference type="NCBI Taxonomy" id="230839"/>
    <lineage>
        <taxon>Eukaryota</taxon>
        <taxon>Sar</taxon>
        <taxon>Stramenopiles</taxon>
        <taxon>Oomycota</taxon>
        <taxon>Peronosporomycetes</taxon>
        <taxon>Peronosporales</taxon>
        <taxon>Peronosporaceae</taxon>
        <taxon>Peronosclerospora</taxon>
    </lineage>
</organism>
<evidence type="ECO:0000313" key="2">
    <source>
        <dbReference type="Proteomes" id="UP001163321"/>
    </source>
</evidence>
<comment type="caution">
    <text evidence="1">The sequence shown here is derived from an EMBL/GenBank/DDBJ whole genome shotgun (WGS) entry which is preliminary data.</text>
</comment>
<gene>
    <name evidence="1" type="ORF">PsorP6_007733</name>
</gene>
<dbReference type="EMBL" id="CM047582">
    <property type="protein sequence ID" value="KAI9916033.1"/>
    <property type="molecule type" value="Genomic_DNA"/>
</dbReference>
<name>A0ACC0WD42_9STRA</name>
<accession>A0ACC0WD42</accession>
<keyword evidence="2" id="KW-1185">Reference proteome</keyword>
<dbReference type="Proteomes" id="UP001163321">
    <property type="component" value="Chromosome 3"/>
</dbReference>
<protein>
    <submittedName>
        <fullName evidence="1">Uncharacterized protein</fullName>
    </submittedName>
</protein>
<sequence length="170" mass="19297">MVITIEHVKFETGDELLTLEGHKNVVYAIAFNNPYWTISLRGHSTRREKFGALEPISLITHSVVNPRRSWVTQQSYRTSRPVKSSIHFKATWLRLCSGNHIITGSFDHTVKVWDVRSGGCHPQLTGHYGEISNTQFNNAGELCISRSIDQTYKVWDVASRQSVQTLPTKS</sequence>
<evidence type="ECO:0000313" key="1">
    <source>
        <dbReference type="EMBL" id="KAI9916033.1"/>
    </source>
</evidence>
<reference evidence="1 2" key="1">
    <citation type="journal article" date="2022" name="bioRxiv">
        <title>The genome of the oomycete Peronosclerospora sorghi, a cosmopolitan pathogen of maize and sorghum, is inflated with dispersed pseudogenes.</title>
        <authorList>
            <person name="Fletcher K."/>
            <person name="Martin F."/>
            <person name="Isakeit T."/>
            <person name="Cavanaugh K."/>
            <person name="Magill C."/>
            <person name="Michelmore R."/>
        </authorList>
    </citation>
    <scope>NUCLEOTIDE SEQUENCE [LARGE SCALE GENOMIC DNA]</scope>
    <source>
        <strain evidence="1">P6</strain>
    </source>
</reference>